<dbReference type="Proteomes" id="UP000597444">
    <property type="component" value="Unassembled WGS sequence"/>
</dbReference>
<dbReference type="EMBL" id="BNJK01000001">
    <property type="protein sequence ID" value="GHO97590.1"/>
    <property type="molecule type" value="Genomic_DNA"/>
</dbReference>
<dbReference type="SUPFAM" id="SSF51735">
    <property type="entry name" value="NAD(P)-binding Rossmann-fold domains"/>
    <property type="match status" value="1"/>
</dbReference>
<protein>
    <submittedName>
        <fullName evidence="4">Short-chain dehydrogenase/reductase</fullName>
    </submittedName>
</protein>
<dbReference type="PANTHER" id="PTHR43976:SF16">
    <property type="entry name" value="SHORT-CHAIN DEHYDROGENASE_REDUCTASE FAMILY PROTEIN"/>
    <property type="match status" value="1"/>
</dbReference>
<dbReference type="InterPro" id="IPR051911">
    <property type="entry name" value="SDR_oxidoreductase"/>
</dbReference>
<evidence type="ECO:0000256" key="3">
    <source>
        <dbReference type="RuleBase" id="RU000363"/>
    </source>
</evidence>
<organism evidence="4 5">
    <name type="scientific">Reticulibacter mediterranei</name>
    <dbReference type="NCBI Taxonomy" id="2778369"/>
    <lineage>
        <taxon>Bacteria</taxon>
        <taxon>Bacillati</taxon>
        <taxon>Chloroflexota</taxon>
        <taxon>Ktedonobacteria</taxon>
        <taxon>Ktedonobacterales</taxon>
        <taxon>Reticulibacteraceae</taxon>
        <taxon>Reticulibacter</taxon>
    </lineage>
</organism>
<dbReference type="PANTHER" id="PTHR43976">
    <property type="entry name" value="SHORT CHAIN DEHYDROGENASE"/>
    <property type="match status" value="1"/>
</dbReference>
<comment type="similarity">
    <text evidence="1 3">Belongs to the short-chain dehydrogenases/reductases (SDR) family.</text>
</comment>
<dbReference type="Gene3D" id="3.40.50.720">
    <property type="entry name" value="NAD(P)-binding Rossmann-like Domain"/>
    <property type="match status" value="1"/>
</dbReference>
<dbReference type="CDD" id="cd05374">
    <property type="entry name" value="17beta-HSD-like_SDR_c"/>
    <property type="match status" value="1"/>
</dbReference>
<keyword evidence="5" id="KW-1185">Reference proteome</keyword>
<proteinExistence type="inferred from homology"/>
<gene>
    <name evidence="4" type="ORF">KSF_076380</name>
</gene>
<name>A0A8J3IVH7_9CHLR</name>
<sequence>MSTWLVTGATSGIGRAVTEQLLEGGAKVAAFGRHLDGIKDLMEQHDDRLWARPVDITDTAALRDVVEQAFEAFGNIDVIFSNAGSGAVGAAEELSDDAIHQQIALNMVAPIQLIRAVLPHLRKQGGGRLIQTSTMGGQITSPGGSMYHASKWGLEGFVESIIGEVAPFGIGITMIEPGSVRTQFGAALTIAEPMAEYANTPVGSVHRAIKAMGNLTGTAPRDPERVAKAIIDVADHYPAPRRLALGSDAYEAIQQALTGRLAELEEHKSITLSTDFPEGE</sequence>
<dbReference type="NCBIfam" id="NF005065">
    <property type="entry name" value="PRK06482.1"/>
    <property type="match status" value="1"/>
</dbReference>
<accession>A0A8J3IVH7</accession>
<evidence type="ECO:0000256" key="1">
    <source>
        <dbReference type="ARBA" id="ARBA00006484"/>
    </source>
</evidence>
<reference evidence="4" key="1">
    <citation type="submission" date="2020-10" db="EMBL/GenBank/DDBJ databases">
        <title>Taxonomic study of unclassified bacteria belonging to the class Ktedonobacteria.</title>
        <authorList>
            <person name="Yabe S."/>
            <person name="Wang C.M."/>
            <person name="Zheng Y."/>
            <person name="Sakai Y."/>
            <person name="Cavaletti L."/>
            <person name="Monciardini P."/>
            <person name="Donadio S."/>
        </authorList>
    </citation>
    <scope>NUCLEOTIDE SEQUENCE</scope>
    <source>
        <strain evidence="4">ID150040</strain>
    </source>
</reference>
<dbReference type="PRINTS" id="PR00080">
    <property type="entry name" value="SDRFAMILY"/>
</dbReference>
<dbReference type="AlphaFoldDB" id="A0A8J3IVH7"/>
<keyword evidence="2" id="KW-0560">Oxidoreductase</keyword>
<dbReference type="GO" id="GO:0016491">
    <property type="term" value="F:oxidoreductase activity"/>
    <property type="evidence" value="ECO:0007669"/>
    <property type="project" value="UniProtKB-KW"/>
</dbReference>
<dbReference type="PRINTS" id="PR00081">
    <property type="entry name" value="GDHRDH"/>
</dbReference>
<comment type="caution">
    <text evidence="4">The sequence shown here is derived from an EMBL/GenBank/DDBJ whole genome shotgun (WGS) entry which is preliminary data.</text>
</comment>
<dbReference type="Pfam" id="PF00106">
    <property type="entry name" value="adh_short"/>
    <property type="match status" value="1"/>
</dbReference>
<dbReference type="RefSeq" id="WP_220208123.1">
    <property type="nucleotide sequence ID" value="NZ_BNJK01000001.1"/>
</dbReference>
<evidence type="ECO:0000256" key="2">
    <source>
        <dbReference type="ARBA" id="ARBA00023002"/>
    </source>
</evidence>
<evidence type="ECO:0000313" key="5">
    <source>
        <dbReference type="Proteomes" id="UP000597444"/>
    </source>
</evidence>
<dbReference type="InterPro" id="IPR002347">
    <property type="entry name" value="SDR_fam"/>
</dbReference>
<dbReference type="InterPro" id="IPR036291">
    <property type="entry name" value="NAD(P)-bd_dom_sf"/>
</dbReference>
<evidence type="ECO:0000313" key="4">
    <source>
        <dbReference type="EMBL" id="GHO97590.1"/>
    </source>
</evidence>